<feature type="transmembrane region" description="Helical" evidence="1">
    <location>
        <begin position="133"/>
        <end position="151"/>
    </location>
</feature>
<dbReference type="Gene3D" id="1.10.287.70">
    <property type="match status" value="1"/>
</dbReference>
<protein>
    <submittedName>
        <fullName evidence="3">Potassium channel family protein</fullName>
    </submittedName>
</protein>
<name>A0ABP5UP58_9ACTN</name>
<dbReference type="GO" id="GO:0034220">
    <property type="term" value="P:monoatomic ion transmembrane transport"/>
    <property type="evidence" value="ECO:0007669"/>
    <property type="project" value="UniProtKB-KW"/>
</dbReference>
<evidence type="ECO:0000256" key="1">
    <source>
        <dbReference type="SAM" id="Phobius"/>
    </source>
</evidence>
<dbReference type="InterPro" id="IPR013099">
    <property type="entry name" value="K_chnl_dom"/>
</dbReference>
<keyword evidence="3" id="KW-0406">Ion transport</keyword>
<feature type="transmembrane region" description="Helical" evidence="1">
    <location>
        <begin position="30"/>
        <end position="48"/>
    </location>
</feature>
<dbReference type="Pfam" id="PF07885">
    <property type="entry name" value="Ion_trans_2"/>
    <property type="match status" value="1"/>
</dbReference>
<reference evidence="4" key="1">
    <citation type="journal article" date="2019" name="Int. J. Syst. Evol. Microbiol.">
        <title>The Global Catalogue of Microorganisms (GCM) 10K type strain sequencing project: providing services to taxonomists for standard genome sequencing and annotation.</title>
        <authorList>
            <consortium name="The Broad Institute Genomics Platform"/>
            <consortium name="The Broad Institute Genome Sequencing Center for Infectious Disease"/>
            <person name="Wu L."/>
            <person name="Ma J."/>
        </authorList>
    </citation>
    <scope>NUCLEOTIDE SEQUENCE [LARGE SCALE GENOMIC DNA]</scope>
    <source>
        <strain evidence="4">JCM 16227</strain>
    </source>
</reference>
<sequence length="172" mass="18879">MAAALLRPLGAAAVLLAGYFLLPIGSDSTWRVPGMIVGVALLGGFCVWEVRHFLRSDHPVATAIEMLAAVICFYIVSFSATYYLFSEYAPGSFNEDLSRVDALYFCLTVFTTTGFGDLVAVSQNARIAVSVQMASSLIVLGLGIRFVSLLVRDRVSGGRRLDEYRRRQRDEQ</sequence>
<keyword evidence="4" id="KW-1185">Reference proteome</keyword>
<keyword evidence="3" id="KW-0813">Transport</keyword>
<evidence type="ECO:0000259" key="2">
    <source>
        <dbReference type="Pfam" id="PF07885"/>
    </source>
</evidence>
<feature type="domain" description="Potassium channel" evidence="2">
    <location>
        <begin position="71"/>
        <end position="145"/>
    </location>
</feature>
<feature type="transmembrane region" description="Helical" evidence="1">
    <location>
        <begin position="60"/>
        <end position="82"/>
    </location>
</feature>
<proteinExistence type="predicted"/>
<evidence type="ECO:0000313" key="3">
    <source>
        <dbReference type="EMBL" id="GAA2384495.1"/>
    </source>
</evidence>
<comment type="caution">
    <text evidence="3">The sequence shown here is derived from an EMBL/GenBank/DDBJ whole genome shotgun (WGS) entry which is preliminary data.</text>
</comment>
<dbReference type="EMBL" id="BAAARB010000013">
    <property type="protein sequence ID" value="GAA2384495.1"/>
    <property type="molecule type" value="Genomic_DNA"/>
</dbReference>
<feature type="transmembrane region" description="Helical" evidence="1">
    <location>
        <begin position="5"/>
        <end position="24"/>
    </location>
</feature>
<organism evidence="3 4">
    <name type="scientific">Gordonia cholesterolivorans</name>
    <dbReference type="NCBI Taxonomy" id="559625"/>
    <lineage>
        <taxon>Bacteria</taxon>
        <taxon>Bacillati</taxon>
        <taxon>Actinomycetota</taxon>
        <taxon>Actinomycetes</taxon>
        <taxon>Mycobacteriales</taxon>
        <taxon>Gordoniaceae</taxon>
        <taxon>Gordonia</taxon>
    </lineage>
</organism>
<keyword evidence="3" id="KW-0407">Ion channel</keyword>
<keyword evidence="1" id="KW-1133">Transmembrane helix</keyword>
<dbReference type="Proteomes" id="UP001501170">
    <property type="component" value="Unassembled WGS sequence"/>
</dbReference>
<gene>
    <name evidence="3" type="ORF">GCM10009855_25940</name>
</gene>
<dbReference type="SUPFAM" id="SSF81324">
    <property type="entry name" value="Voltage-gated potassium channels"/>
    <property type="match status" value="1"/>
</dbReference>
<evidence type="ECO:0000313" key="4">
    <source>
        <dbReference type="Proteomes" id="UP001501170"/>
    </source>
</evidence>
<accession>A0ABP5UP58</accession>
<keyword evidence="1" id="KW-0812">Transmembrane</keyword>
<keyword evidence="1" id="KW-0472">Membrane</keyword>
<feature type="transmembrane region" description="Helical" evidence="1">
    <location>
        <begin position="102"/>
        <end position="121"/>
    </location>
</feature>